<evidence type="ECO:0000313" key="7">
    <source>
        <dbReference type="EMBL" id="LAB69192.1"/>
    </source>
</evidence>
<dbReference type="InterPro" id="IPR002553">
    <property type="entry name" value="Clathrin/coatomer_adapt-like_N"/>
</dbReference>
<comment type="similarity">
    <text evidence="2">Belongs to the adaptor complexes large subunit family.</text>
</comment>
<protein>
    <submittedName>
        <fullName evidence="7">AP-4 complex subunit beta-1-like</fullName>
    </submittedName>
</protein>
<keyword evidence="3" id="KW-0813">Transport</keyword>
<dbReference type="GO" id="GO:0016192">
    <property type="term" value="P:vesicle-mediated transport"/>
    <property type="evidence" value="ECO:0007669"/>
    <property type="project" value="InterPro"/>
</dbReference>
<dbReference type="PANTHER" id="PTHR11134">
    <property type="entry name" value="ADAPTOR COMPLEX SUBUNIT BETA FAMILY MEMBER"/>
    <property type="match status" value="1"/>
</dbReference>
<evidence type="ECO:0000256" key="1">
    <source>
        <dbReference type="ARBA" id="ARBA00004308"/>
    </source>
</evidence>
<dbReference type="GO" id="GO:0006886">
    <property type="term" value="P:intracellular protein transport"/>
    <property type="evidence" value="ECO:0007669"/>
    <property type="project" value="InterPro"/>
</dbReference>
<evidence type="ECO:0000259" key="6">
    <source>
        <dbReference type="Pfam" id="PF01602"/>
    </source>
</evidence>
<organism evidence="7">
    <name type="scientific">Hirondellea gigas</name>
    <dbReference type="NCBI Taxonomy" id="1518452"/>
    <lineage>
        <taxon>Eukaryota</taxon>
        <taxon>Metazoa</taxon>
        <taxon>Ecdysozoa</taxon>
        <taxon>Arthropoda</taxon>
        <taxon>Crustacea</taxon>
        <taxon>Multicrustacea</taxon>
        <taxon>Malacostraca</taxon>
        <taxon>Eumalacostraca</taxon>
        <taxon>Peracarida</taxon>
        <taxon>Amphipoda</taxon>
        <taxon>Amphilochidea</taxon>
        <taxon>Lysianassida</taxon>
        <taxon>Lysianassidira</taxon>
        <taxon>Lysianassoidea</taxon>
        <taxon>Lysianassidae</taxon>
        <taxon>Hirondellea</taxon>
    </lineage>
</organism>
<dbReference type="InterPro" id="IPR026739">
    <property type="entry name" value="AP_beta"/>
</dbReference>
<evidence type="ECO:0000256" key="2">
    <source>
        <dbReference type="ARBA" id="ARBA00006613"/>
    </source>
</evidence>
<name>A0A2P2I586_9CRUS</name>
<dbReference type="EMBL" id="IACF01003580">
    <property type="protein sequence ID" value="LAB69192.1"/>
    <property type="molecule type" value="mRNA"/>
</dbReference>
<evidence type="ECO:0000256" key="5">
    <source>
        <dbReference type="ARBA" id="ARBA00023136"/>
    </source>
</evidence>
<keyword evidence="4" id="KW-0653">Protein transport</keyword>
<dbReference type="SUPFAM" id="SSF48371">
    <property type="entry name" value="ARM repeat"/>
    <property type="match status" value="1"/>
</dbReference>
<feature type="domain" description="Clathrin/coatomer adaptor adaptin-like N-terminal" evidence="6">
    <location>
        <begin position="15"/>
        <end position="385"/>
    </location>
</feature>
<sequence length="540" mass="59503">MLQLVCRDAIPTGQLVELLASHDPVVKQLTADYVAYAHCSSGRDDLGLLVTNLLSRDCNDANPLVSGSAVTALASLRTAQDTALSAILHTLNSQHQKVRRCASAACLSYATIHPESAASSGLTDCLYDRLRDADPIVVANSLLALDHILRHEGGVVINRPIAHYLFSRLQQFSMSSLETVLVFMKKYAPKDDADRFQLLNTLDECFKTDDAVVLVAAVELFLHWTSSHPNLRLELMKVMQPSFCRIFLSSSPETCYLLVEFLISLGGCIRDVFNPHYRYFNLNPNDPTYLKEKKLEMFGLIALPANILTFISEIRPYCSDFNSYDQAIKCLSVLGQVSDAGREKVYSILPELLEEPSDKIIAASLECLLNLTACQSQVTHSAVNKSTANVLSELGSLSLNDDSMKTNQEEQAIITCLYISLPPHLQLSLSKVLLSSVFLDKHPELVLHVLSSLSLDCSVACLEQLQARQSNLETSIECFLLATAMRVFLRHPAQSYGVLVRALASGHASQNRDVKSKTCQLYAMVQLGPNEAAKLLLGQK</sequence>
<dbReference type="AlphaFoldDB" id="A0A2P2I586"/>
<reference evidence="7" key="1">
    <citation type="journal article" date="2018" name="Biosci. Biotechnol. Biochem.">
        <title>Polysaccharide hydrolase of the hadal zone amphipods Hirondellea gigas.</title>
        <authorList>
            <person name="Kobayashi H."/>
            <person name="Nagahama T."/>
            <person name="Arai W."/>
            <person name="Sasagawa Y."/>
            <person name="Umeda M."/>
            <person name="Hayashi T."/>
            <person name="Nikaido I."/>
            <person name="Watanabe H."/>
            <person name="Oguri K."/>
            <person name="Kitazato H."/>
            <person name="Fujioka K."/>
            <person name="Kido Y."/>
            <person name="Takami H."/>
        </authorList>
    </citation>
    <scope>NUCLEOTIDE SEQUENCE</scope>
    <source>
        <tissue evidence="7">Whole body</tissue>
    </source>
</reference>
<dbReference type="InterPro" id="IPR016024">
    <property type="entry name" value="ARM-type_fold"/>
</dbReference>
<keyword evidence="5" id="KW-0472">Membrane</keyword>
<accession>A0A2P2I586</accession>
<dbReference type="Gene3D" id="1.25.10.10">
    <property type="entry name" value="Leucine-rich Repeat Variant"/>
    <property type="match status" value="1"/>
</dbReference>
<dbReference type="Pfam" id="PF01602">
    <property type="entry name" value="Adaptin_N"/>
    <property type="match status" value="1"/>
</dbReference>
<dbReference type="InterPro" id="IPR011989">
    <property type="entry name" value="ARM-like"/>
</dbReference>
<comment type="subcellular location">
    <subcellularLocation>
        <location evidence="1">Endomembrane system</location>
    </subcellularLocation>
</comment>
<dbReference type="GO" id="GO:0012505">
    <property type="term" value="C:endomembrane system"/>
    <property type="evidence" value="ECO:0007669"/>
    <property type="project" value="UniProtKB-SubCell"/>
</dbReference>
<evidence type="ECO:0000256" key="4">
    <source>
        <dbReference type="ARBA" id="ARBA00022927"/>
    </source>
</evidence>
<evidence type="ECO:0000256" key="3">
    <source>
        <dbReference type="ARBA" id="ARBA00022448"/>
    </source>
</evidence>
<proteinExistence type="evidence at transcript level"/>
<dbReference type="GO" id="GO:0030117">
    <property type="term" value="C:membrane coat"/>
    <property type="evidence" value="ECO:0007669"/>
    <property type="project" value="InterPro"/>
</dbReference>